<sequence>MPISRIAIGSPSEFGKADALKAALAEFISMLIFVFAGEGSGMAYNNNLDIDYSYVTSCTTMLKPFKDMDLDSMLQFTILTVNLRSDDSNCIITKSVDFRC</sequence>
<organism evidence="1 2">
    <name type="scientific">Vicia faba</name>
    <name type="common">Broad bean</name>
    <name type="synonym">Faba vulgaris</name>
    <dbReference type="NCBI Taxonomy" id="3906"/>
    <lineage>
        <taxon>Eukaryota</taxon>
        <taxon>Viridiplantae</taxon>
        <taxon>Streptophyta</taxon>
        <taxon>Embryophyta</taxon>
        <taxon>Tracheophyta</taxon>
        <taxon>Spermatophyta</taxon>
        <taxon>Magnoliopsida</taxon>
        <taxon>eudicotyledons</taxon>
        <taxon>Gunneridae</taxon>
        <taxon>Pentapetalae</taxon>
        <taxon>rosids</taxon>
        <taxon>fabids</taxon>
        <taxon>Fabales</taxon>
        <taxon>Fabaceae</taxon>
        <taxon>Papilionoideae</taxon>
        <taxon>50 kb inversion clade</taxon>
        <taxon>NPAAA clade</taxon>
        <taxon>Hologalegina</taxon>
        <taxon>IRL clade</taxon>
        <taxon>Fabeae</taxon>
        <taxon>Vicia</taxon>
    </lineage>
</organism>
<evidence type="ECO:0000313" key="2">
    <source>
        <dbReference type="Proteomes" id="UP001157006"/>
    </source>
</evidence>
<dbReference type="AlphaFoldDB" id="A0AAV0YC08"/>
<protein>
    <submittedName>
        <fullName evidence="1">Uncharacterized protein</fullName>
    </submittedName>
</protein>
<proteinExistence type="predicted"/>
<dbReference type="EMBL" id="CATIWC010000637">
    <property type="protein sequence ID" value="CAI8583396.1"/>
    <property type="molecule type" value="Genomic_DNA"/>
</dbReference>
<reference evidence="1 2" key="1">
    <citation type="submission" date="2023-01" db="EMBL/GenBank/DDBJ databases">
        <authorList>
            <person name="Kreplak J."/>
        </authorList>
    </citation>
    <scope>NUCLEOTIDE SEQUENCE [LARGE SCALE GENOMIC DNA]</scope>
</reference>
<comment type="caution">
    <text evidence="1">The sequence shown here is derived from an EMBL/GenBank/DDBJ whole genome shotgun (WGS) entry which is preliminary data.</text>
</comment>
<keyword evidence="2" id="KW-1185">Reference proteome</keyword>
<gene>
    <name evidence="1" type="ORF">VFH_U025320</name>
</gene>
<evidence type="ECO:0000313" key="1">
    <source>
        <dbReference type="EMBL" id="CAI8583396.1"/>
    </source>
</evidence>
<name>A0AAV0YC08_VICFA</name>
<accession>A0AAV0YC08</accession>
<dbReference type="Proteomes" id="UP001157006">
    <property type="component" value="Unassembled WGS sequence"/>
</dbReference>